<evidence type="ECO:0000256" key="2">
    <source>
        <dbReference type="ARBA" id="ARBA00023015"/>
    </source>
</evidence>
<dbReference type="InterPro" id="IPR036388">
    <property type="entry name" value="WH-like_DNA-bd_sf"/>
</dbReference>
<reference evidence="5 6" key="1">
    <citation type="journal article" date="2016" name="Front. Microbiol.">
        <title>Comprehensive Phylogenetic Analysis of Bovine Non-aureus Staphylococci Species Based on Whole-Genome Sequencing.</title>
        <authorList>
            <person name="Naushad S."/>
            <person name="Barkema H.W."/>
            <person name="Luby C."/>
            <person name="Condas L.A."/>
            <person name="Nobrega D.B."/>
            <person name="Carson D.A."/>
            <person name="De Buck J."/>
        </authorList>
    </citation>
    <scope>NUCLEOTIDE SEQUENCE [LARGE SCALE GENOMIC DNA]</scope>
    <source>
        <strain evidence="5 6">SNUC 4337</strain>
    </source>
</reference>
<gene>
    <name evidence="5" type="ORF">BUZ61_02795</name>
</gene>
<dbReference type="InterPro" id="IPR036390">
    <property type="entry name" value="WH_DNA-bd_sf"/>
</dbReference>
<dbReference type="RefSeq" id="WP_096810896.1">
    <property type="nucleotide sequence ID" value="NZ_CABIWM010000002.1"/>
</dbReference>
<dbReference type="Pfam" id="PF00126">
    <property type="entry name" value="HTH_1"/>
    <property type="match status" value="1"/>
</dbReference>
<dbReference type="InterPro" id="IPR050950">
    <property type="entry name" value="HTH-type_LysR_regulators"/>
</dbReference>
<dbReference type="NCBIfam" id="NF047520">
    <property type="entry name" value="trans_act_CidR"/>
    <property type="match status" value="1"/>
</dbReference>
<protein>
    <submittedName>
        <fullName evidence="5">LysR family transcriptional regulator</fullName>
    </submittedName>
</protein>
<comment type="caution">
    <text evidence="5">The sequence shown here is derived from an EMBL/GenBank/DDBJ whole genome shotgun (WGS) entry which is preliminary data.</text>
</comment>
<dbReference type="EMBL" id="PZHR01000008">
    <property type="protein sequence ID" value="PTK60240.1"/>
    <property type="molecule type" value="Genomic_DNA"/>
</dbReference>
<dbReference type="PANTHER" id="PTHR30419">
    <property type="entry name" value="HTH-TYPE TRANSCRIPTIONAL REGULATOR YBHD"/>
    <property type="match status" value="1"/>
</dbReference>
<dbReference type="Gene3D" id="3.40.190.290">
    <property type="match status" value="1"/>
</dbReference>
<dbReference type="AlphaFoldDB" id="A0A291JNM4"/>
<dbReference type="SUPFAM" id="SSF46785">
    <property type="entry name" value="Winged helix' DNA-binding domain"/>
    <property type="match status" value="1"/>
</dbReference>
<evidence type="ECO:0000256" key="1">
    <source>
        <dbReference type="ARBA" id="ARBA00009437"/>
    </source>
</evidence>
<dbReference type="SUPFAM" id="SSF53850">
    <property type="entry name" value="Periplasmic binding protein-like II"/>
    <property type="match status" value="1"/>
</dbReference>
<name>A0A291JNM4_9STAP</name>
<comment type="similarity">
    <text evidence="1">Belongs to the LysR transcriptional regulatory family.</text>
</comment>
<dbReference type="KEGG" id="snl:BJD96_12210"/>
<dbReference type="PRINTS" id="PR00039">
    <property type="entry name" value="HTHLYSR"/>
</dbReference>
<dbReference type="PROSITE" id="PS50931">
    <property type="entry name" value="HTH_LYSR"/>
    <property type="match status" value="1"/>
</dbReference>
<dbReference type="FunFam" id="1.10.10.10:FF:000001">
    <property type="entry name" value="LysR family transcriptional regulator"/>
    <property type="match status" value="1"/>
</dbReference>
<dbReference type="GO" id="GO:0003700">
    <property type="term" value="F:DNA-binding transcription factor activity"/>
    <property type="evidence" value="ECO:0007669"/>
    <property type="project" value="InterPro"/>
</dbReference>
<dbReference type="GO" id="GO:0003677">
    <property type="term" value="F:DNA binding"/>
    <property type="evidence" value="ECO:0007669"/>
    <property type="project" value="UniProtKB-KW"/>
</dbReference>
<dbReference type="CDD" id="cd08438">
    <property type="entry name" value="PBP2_CidR"/>
    <property type="match status" value="1"/>
</dbReference>
<dbReference type="OrthoDB" id="9803735at2"/>
<proteinExistence type="inferred from homology"/>
<keyword evidence="4" id="KW-0804">Transcription</keyword>
<keyword evidence="2" id="KW-0805">Transcription regulation</keyword>
<dbReference type="Proteomes" id="UP000240400">
    <property type="component" value="Unassembled WGS sequence"/>
</dbReference>
<evidence type="ECO:0000256" key="4">
    <source>
        <dbReference type="ARBA" id="ARBA00023163"/>
    </source>
</evidence>
<evidence type="ECO:0000256" key="3">
    <source>
        <dbReference type="ARBA" id="ARBA00023125"/>
    </source>
</evidence>
<dbReference type="InterPro" id="IPR000847">
    <property type="entry name" value="LysR_HTH_N"/>
</dbReference>
<accession>A0A291JNM4</accession>
<evidence type="ECO:0000313" key="5">
    <source>
        <dbReference type="EMBL" id="PTK60240.1"/>
    </source>
</evidence>
<evidence type="ECO:0000313" key="6">
    <source>
        <dbReference type="Proteomes" id="UP000240400"/>
    </source>
</evidence>
<dbReference type="Pfam" id="PF03466">
    <property type="entry name" value="LysR_substrate"/>
    <property type="match status" value="1"/>
</dbReference>
<sequence length="291" mass="33351">MEIKQMKYFVEVVKNGGMTQASEHLYIAQSTISKNIKSIENEFNITLFDRRKKHIILTDIGQIFYDKCVEALAVLDDLSLEMGDVTNLERGHIRVGISAIMNVRLFTESLNQFHNKYPNVTYEVIEGGGKAVELYLNNDEIDVGITTLPVDDDVYHAVPLYNEKLLLVVDKQSEIAKQSSVYLGDLKNERFIMFHDDYYLKDQIIESCRKVGFHPKTVAKMSQITFIENMIRDGIGVSILPESIVNILNDDVVGLDIKGADVSWNLGIIWKKDSYMNYVTHEWINFLKETK</sequence>
<dbReference type="PANTHER" id="PTHR30419:SF8">
    <property type="entry name" value="NITROGEN ASSIMILATION TRANSCRIPTIONAL ACTIVATOR-RELATED"/>
    <property type="match status" value="1"/>
</dbReference>
<dbReference type="InterPro" id="IPR005119">
    <property type="entry name" value="LysR_subst-bd"/>
</dbReference>
<dbReference type="Gene3D" id="1.10.10.10">
    <property type="entry name" value="Winged helix-like DNA-binding domain superfamily/Winged helix DNA-binding domain"/>
    <property type="match status" value="1"/>
</dbReference>
<dbReference type="GO" id="GO:0005829">
    <property type="term" value="C:cytosol"/>
    <property type="evidence" value="ECO:0007669"/>
    <property type="project" value="TreeGrafter"/>
</dbReference>
<organism evidence="5 6">
    <name type="scientific">Staphylococcus nepalensis</name>
    <dbReference type="NCBI Taxonomy" id="214473"/>
    <lineage>
        <taxon>Bacteria</taxon>
        <taxon>Bacillati</taxon>
        <taxon>Bacillota</taxon>
        <taxon>Bacilli</taxon>
        <taxon>Bacillales</taxon>
        <taxon>Staphylococcaceae</taxon>
        <taxon>Staphylococcus</taxon>
    </lineage>
</organism>
<dbReference type="GeneID" id="66777819"/>
<keyword evidence="3" id="KW-0238">DNA-binding</keyword>